<comment type="caution">
    <text evidence="8">The sequence shown here is derived from an EMBL/GenBank/DDBJ whole genome shotgun (WGS) entry which is preliminary data.</text>
</comment>
<feature type="domain" description="RPA-interacting protein N-terminal" evidence="6">
    <location>
        <begin position="10"/>
        <end position="45"/>
    </location>
</feature>
<dbReference type="InterPro" id="IPR028156">
    <property type="entry name" value="RIP"/>
</dbReference>
<comment type="subcellular location">
    <subcellularLocation>
        <location evidence="1">Nucleus</location>
    </subcellularLocation>
</comment>
<dbReference type="EMBL" id="JAODUO010000533">
    <property type="protein sequence ID" value="KAK2178683.1"/>
    <property type="molecule type" value="Genomic_DNA"/>
</dbReference>
<proteinExistence type="predicted"/>
<dbReference type="Proteomes" id="UP001209878">
    <property type="component" value="Unassembled WGS sequence"/>
</dbReference>
<evidence type="ECO:0000313" key="8">
    <source>
        <dbReference type="EMBL" id="KAK2178683.1"/>
    </source>
</evidence>
<reference evidence="8" key="1">
    <citation type="journal article" date="2023" name="Mol. Biol. Evol.">
        <title>Third-Generation Sequencing Reveals the Adaptive Role of the Epigenome in Three Deep-Sea Polychaetes.</title>
        <authorList>
            <person name="Perez M."/>
            <person name="Aroh O."/>
            <person name="Sun Y."/>
            <person name="Lan Y."/>
            <person name="Juniper S.K."/>
            <person name="Young C.R."/>
            <person name="Angers B."/>
            <person name="Qian P.Y."/>
        </authorList>
    </citation>
    <scope>NUCLEOTIDE SEQUENCE</scope>
    <source>
        <strain evidence="8">R07B-5</strain>
    </source>
</reference>
<accession>A0AAD9KVY1</accession>
<organism evidence="8 9">
    <name type="scientific">Ridgeia piscesae</name>
    <name type="common">Tubeworm</name>
    <dbReference type="NCBI Taxonomy" id="27915"/>
    <lineage>
        <taxon>Eukaryota</taxon>
        <taxon>Metazoa</taxon>
        <taxon>Spiralia</taxon>
        <taxon>Lophotrochozoa</taxon>
        <taxon>Annelida</taxon>
        <taxon>Polychaeta</taxon>
        <taxon>Sedentaria</taxon>
        <taxon>Canalipalpata</taxon>
        <taxon>Sabellida</taxon>
        <taxon>Siboglinidae</taxon>
        <taxon>Ridgeia</taxon>
    </lineage>
</organism>
<keyword evidence="9" id="KW-1185">Reference proteome</keyword>
<protein>
    <recommendedName>
        <fullName evidence="10">RPA-interacting protein</fullName>
    </recommendedName>
</protein>
<evidence type="ECO:0000256" key="2">
    <source>
        <dbReference type="ARBA" id="ARBA00022723"/>
    </source>
</evidence>
<name>A0AAD9KVY1_RIDPI</name>
<evidence type="ECO:0000259" key="7">
    <source>
        <dbReference type="Pfam" id="PF14768"/>
    </source>
</evidence>
<evidence type="ECO:0000256" key="3">
    <source>
        <dbReference type="ARBA" id="ARBA00022771"/>
    </source>
</evidence>
<dbReference type="Pfam" id="PF14766">
    <property type="entry name" value="RPA_interact_N"/>
    <property type="match status" value="1"/>
</dbReference>
<keyword evidence="5" id="KW-0539">Nucleus</keyword>
<keyword evidence="4" id="KW-0862">Zinc</keyword>
<feature type="domain" description="RPA-interacting protein C-terminal" evidence="7">
    <location>
        <begin position="146"/>
        <end position="225"/>
    </location>
</feature>
<evidence type="ECO:0000259" key="6">
    <source>
        <dbReference type="Pfam" id="PF14766"/>
    </source>
</evidence>
<dbReference type="AlphaFoldDB" id="A0AAD9KVY1"/>
<evidence type="ECO:0000256" key="1">
    <source>
        <dbReference type="ARBA" id="ARBA00004123"/>
    </source>
</evidence>
<evidence type="ECO:0000256" key="4">
    <source>
        <dbReference type="ARBA" id="ARBA00022833"/>
    </source>
</evidence>
<evidence type="ECO:0000256" key="5">
    <source>
        <dbReference type="ARBA" id="ARBA00023242"/>
    </source>
</evidence>
<keyword evidence="3" id="KW-0863">Zinc-finger</keyword>
<dbReference type="Pfam" id="PF14768">
    <property type="entry name" value="RPA_interact_C"/>
    <property type="match status" value="1"/>
</dbReference>
<sequence length="228" mass="26084">MDANESFVKHQRLYKGHVTPWKDVYRKRCRERLKKSRDTFLGRYRPSLATASDPSNDLVNSLMLEEWQTLHMEQAELPTLPNTSEELNFEKIGNENIDEVISVFEEIRAELIREERLILAEYEAGMNFDQASLSSTLDSVQTPQVICPLCQRNALSIDRGVIYCQCGARIDTEQDCVTLPYIQQNLHEGTCLHSQGCQHIPTFAVISQMGVDTLVMTCQACDFMYIVV</sequence>
<dbReference type="InterPro" id="IPR028159">
    <property type="entry name" value="RPA_interact_C_dom"/>
</dbReference>
<keyword evidence="2" id="KW-0479">Metal-binding</keyword>
<dbReference type="PANTHER" id="PTHR31742:SF1">
    <property type="entry name" value="RPA-INTERACTING PROTEIN"/>
    <property type="match status" value="1"/>
</dbReference>
<evidence type="ECO:0008006" key="10">
    <source>
        <dbReference type="Google" id="ProtNLM"/>
    </source>
</evidence>
<dbReference type="GO" id="GO:0005634">
    <property type="term" value="C:nucleus"/>
    <property type="evidence" value="ECO:0007669"/>
    <property type="project" value="UniProtKB-SubCell"/>
</dbReference>
<dbReference type="GO" id="GO:0008270">
    <property type="term" value="F:zinc ion binding"/>
    <property type="evidence" value="ECO:0007669"/>
    <property type="project" value="UniProtKB-KW"/>
</dbReference>
<dbReference type="GO" id="GO:0006606">
    <property type="term" value="P:protein import into nucleus"/>
    <property type="evidence" value="ECO:0007669"/>
    <property type="project" value="TreeGrafter"/>
</dbReference>
<gene>
    <name evidence="8" type="ORF">NP493_531g04054</name>
</gene>
<evidence type="ECO:0000313" key="9">
    <source>
        <dbReference type="Proteomes" id="UP001209878"/>
    </source>
</evidence>
<dbReference type="PANTHER" id="PTHR31742">
    <property type="entry name" value="RPA-INTERACTING PROTEIN RPAIN"/>
    <property type="match status" value="1"/>
</dbReference>
<dbReference type="InterPro" id="IPR028158">
    <property type="entry name" value="RPA_interact_N_dom"/>
</dbReference>